<name>A0A3E2TIY0_9FIRM</name>
<dbReference type="EMBL" id="QVEP01000039">
    <property type="protein sequence ID" value="RGB76635.1"/>
    <property type="molecule type" value="Genomic_DNA"/>
</dbReference>
<proteinExistence type="predicted"/>
<evidence type="ECO:0008006" key="3">
    <source>
        <dbReference type="Google" id="ProtNLM"/>
    </source>
</evidence>
<reference evidence="1 2" key="1">
    <citation type="submission" date="2018-08" db="EMBL/GenBank/DDBJ databases">
        <title>A genome reference for cultivated species of the human gut microbiota.</title>
        <authorList>
            <person name="Zou Y."/>
            <person name="Xue W."/>
            <person name="Luo G."/>
        </authorList>
    </citation>
    <scope>NUCLEOTIDE SEQUENCE [LARGE SCALE GENOMIC DNA]</scope>
    <source>
        <strain evidence="1 2">AF45-17</strain>
    </source>
</reference>
<comment type="caution">
    <text evidence="1">The sequence shown here is derived from an EMBL/GenBank/DDBJ whole genome shotgun (WGS) entry which is preliminary data.</text>
</comment>
<accession>A0A3E2TIY0</accession>
<dbReference type="Proteomes" id="UP000260773">
    <property type="component" value="Unassembled WGS sequence"/>
</dbReference>
<evidence type="ECO:0000313" key="1">
    <source>
        <dbReference type="EMBL" id="RGB76635.1"/>
    </source>
</evidence>
<organism evidence="1 2">
    <name type="scientific">Coprococcus catus</name>
    <dbReference type="NCBI Taxonomy" id="116085"/>
    <lineage>
        <taxon>Bacteria</taxon>
        <taxon>Bacillati</taxon>
        <taxon>Bacillota</taxon>
        <taxon>Clostridia</taxon>
        <taxon>Lachnospirales</taxon>
        <taxon>Lachnospiraceae</taxon>
        <taxon>Coprococcus</taxon>
    </lineage>
</organism>
<evidence type="ECO:0000313" key="2">
    <source>
        <dbReference type="Proteomes" id="UP000260773"/>
    </source>
</evidence>
<dbReference type="AlphaFoldDB" id="A0A3E2TIY0"/>
<sequence length="121" mass="14028">MIQKDGAFYMDNYFEMEAAQKSNYRRLRQLDKKQKHSIVRDSTEKSSSFSMRMIIVLLILSVTMFLKQTDVLSGNRVYASAMAEIQRQTDVEQLKEKIETTIVTPVVNQLNSRHIGENAHN</sequence>
<gene>
    <name evidence="1" type="ORF">DW070_13125</name>
</gene>
<protein>
    <recommendedName>
        <fullName evidence="3">Cell division protein FtsL</fullName>
    </recommendedName>
</protein>